<dbReference type="SUPFAM" id="SSF52087">
    <property type="entry name" value="CRAL/TRIO domain"/>
    <property type="match status" value="1"/>
</dbReference>
<reference evidence="3" key="2">
    <citation type="submission" date="2008-08" db="EMBL/GenBank/DDBJ databases">
        <authorList>
            <consortium name="Diatom Consortium"/>
            <person name="Grigoriev I."/>
            <person name="Grimwood J."/>
            <person name="Kuo A."/>
            <person name="Otillar R.P."/>
            <person name="Salamov A."/>
            <person name="Detter J.C."/>
            <person name="Lindquist E."/>
            <person name="Shapiro H."/>
            <person name="Lucas S."/>
            <person name="Glavina del Rio T."/>
            <person name="Pitluck S."/>
            <person name="Rokhsar D."/>
            <person name="Bowler C."/>
        </authorList>
    </citation>
    <scope>GENOME REANNOTATION</scope>
    <source>
        <strain evidence="3">CCAP 1055/1</strain>
    </source>
</reference>
<evidence type="ECO:0000313" key="2">
    <source>
        <dbReference type="EMBL" id="EEC50198.1"/>
    </source>
</evidence>
<dbReference type="Pfam" id="PF00650">
    <property type="entry name" value="CRAL_TRIO"/>
    <property type="match status" value="1"/>
</dbReference>
<dbReference type="PaxDb" id="2850-Phatr33874"/>
<dbReference type="HOGENOM" id="CLU_077033_0_0_1"/>
<dbReference type="GO" id="GO:0016020">
    <property type="term" value="C:membrane"/>
    <property type="evidence" value="ECO:0007669"/>
    <property type="project" value="TreeGrafter"/>
</dbReference>
<feature type="domain" description="CRAL-TRIO" evidence="1">
    <location>
        <begin position="109"/>
        <end position="255"/>
    </location>
</feature>
<dbReference type="PANTHER" id="PTHR10174:SF208">
    <property type="entry name" value="CRAL-TRIO DOMAIN-CONTAINING PROTEIN DDB_G0278031"/>
    <property type="match status" value="1"/>
</dbReference>
<evidence type="ECO:0000313" key="3">
    <source>
        <dbReference type="Proteomes" id="UP000000759"/>
    </source>
</evidence>
<dbReference type="RefSeq" id="XP_002178533.1">
    <property type="nucleotide sequence ID" value="XM_002178497.1"/>
</dbReference>
<dbReference type="CDD" id="cd00170">
    <property type="entry name" value="SEC14"/>
    <property type="match status" value="1"/>
</dbReference>
<dbReference type="GO" id="GO:1902936">
    <property type="term" value="F:phosphatidylinositol bisphosphate binding"/>
    <property type="evidence" value="ECO:0007669"/>
    <property type="project" value="TreeGrafter"/>
</dbReference>
<dbReference type="OMA" id="NDDHEAM"/>
<dbReference type="Proteomes" id="UP000000759">
    <property type="component" value="Chromosome 4"/>
</dbReference>
<accession>B7FU40</accession>
<dbReference type="EMBL" id="CM000607">
    <property type="protein sequence ID" value="EEC50198.1"/>
    <property type="molecule type" value="Genomic_DNA"/>
</dbReference>
<reference evidence="2 3" key="1">
    <citation type="journal article" date="2008" name="Nature">
        <title>The Phaeodactylum genome reveals the evolutionary history of diatom genomes.</title>
        <authorList>
            <person name="Bowler C."/>
            <person name="Allen A.E."/>
            <person name="Badger J.H."/>
            <person name="Grimwood J."/>
            <person name="Jabbari K."/>
            <person name="Kuo A."/>
            <person name="Maheswari U."/>
            <person name="Martens C."/>
            <person name="Maumus F."/>
            <person name="Otillar R.P."/>
            <person name="Rayko E."/>
            <person name="Salamov A."/>
            <person name="Vandepoele K."/>
            <person name="Beszteri B."/>
            <person name="Gruber A."/>
            <person name="Heijde M."/>
            <person name="Katinka M."/>
            <person name="Mock T."/>
            <person name="Valentin K."/>
            <person name="Verret F."/>
            <person name="Berges J.A."/>
            <person name="Brownlee C."/>
            <person name="Cadoret J.P."/>
            <person name="Chiovitti A."/>
            <person name="Choi C.J."/>
            <person name="Coesel S."/>
            <person name="De Martino A."/>
            <person name="Detter J.C."/>
            <person name="Durkin C."/>
            <person name="Falciatore A."/>
            <person name="Fournet J."/>
            <person name="Haruta M."/>
            <person name="Huysman M.J."/>
            <person name="Jenkins B.D."/>
            <person name="Jiroutova K."/>
            <person name="Jorgensen R.E."/>
            <person name="Joubert Y."/>
            <person name="Kaplan A."/>
            <person name="Kroger N."/>
            <person name="Kroth P.G."/>
            <person name="La Roche J."/>
            <person name="Lindquist E."/>
            <person name="Lommer M."/>
            <person name="Martin-Jezequel V."/>
            <person name="Lopez P.J."/>
            <person name="Lucas S."/>
            <person name="Mangogna M."/>
            <person name="McGinnis K."/>
            <person name="Medlin L.K."/>
            <person name="Montsant A."/>
            <person name="Oudot-Le Secq M.P."/>
            <person name="Napoli C."/>
            <person name="Obornik M."/>
            <person name="Parker M.S."/>
            <person name="Petit J.L."/>
            <person name="Porcel B.M."/>
            <person name="Poulsen N."/>
            <person name="Robison M."/>
            <person name="Rychlewski L."/>
            <person name="Rynearson T.A."/>
            <person name="Schmutz J."/>
            <person name="Shapiro H."/>
            <person name="Siaut M."/>
            <person name="Stanley M."/>
            <person name="Sussman M.R."/>
            <person name="Taylor A.R."/>
            <person name="Vardi A."/>
            <person name="von Dassow P."/>
            <person name="Vyverman W."/>
            <person name="Willis A."/>
            <person name="Wyrwicz L.S."/>
            <person name="Rokhsar D.S."/>
            <person name="Weissenbach J."/>
            <person name="Armbrust E.V."/>
            <person name="Green B.R."/>
            <person name="Van de Peer Y."/>
            <person name="Grigoriev I.V."/>
        </authorList>
    </citation>
    <scope>NUCLEOTIDE SEQUENCE [LARGE SCALE GENOMIC DNA]</scope>
    <source>
        <strain evidence="2 3">CCAP 1055/1</strain>
    </source>
</reference>
<name>B7FU40_PHATC</name>
<organism evidence="2 3">
    <name type="scientific">Phaeodactylum tricornutum (strain CCAP 1055/1)</name>
    <dbReference type="NCBI Taxonomy" id="556484"/>
    <lineage>
        <taxon>Eukaryota</taxon>
        <taxon>Sar</taxon>
        <taxon>Stramenopiles</taxon>
        <taxon>Ochrophyta</taxon>
        <taxon>Bacillariophyta</taxon>
        <taxon>Bacillariophyceae</taxon>
        <taxon>Bacillariophycidae</taxon>
        <taxon>Naviculales</taxon>
        <taxon>Phaeodactylaceae</taxon>
        <taxon>Phaeodactylum</taxon>
    </lineage>
</organism>
<dbReference type="PANTHER" id="PTHR10174">
    <property type="entry name" value="ALPHA-TOCOPHEROL TRANSFER PROTEIN-RELATED"/>
    <property type="match status" value="1"/>
</dbReference>
<sequence>MAPQEANAIDDREQTHPDETEAFLAARLVEFDKEVALLTEQETKFLRQAQANCSELLDQNFKLMFLRTDVFNVQLAAKRYASYWEHRVGLFGPEKAFLPMTLDGAMKDDLETLALGYTRTVQDHGRILFMDPSRTLVDRDIDSIVRCQWYVSTKALMSEPEMQKKGAIFVLDLDTIRHVDRPLIKRMAETTNDSFPLRVSLCCMINPPPLTDFFVKIVKLFMKPKVRQRLYVIKGDQKLVKHVEGLDMKTLYTALDHDKWIETMREKEG</sequence>
<dbReference type="InterPro" id="IPR036865">
    <property type="entry name" value="CRAL-TRIO_dom_sf"/>
</dbReference>
<dbReference type="Gene3D" id="3.40.525.10">
    <property type="entry name" value="CRAL-TRIO lipid binding domain"/>
    <property type="match status" value="1"/>
</dbReference>
<proteinExistence type="predicted"/>
<dbReference type="SMART" id="SM00516">
    <property type="entry name" value="SEC14"/>
    <property type="match status" value="1"/>
</dbReference>
<dbReference type="InParanoid" id="B7FU40"/>
<dbReference type="AlphaFoldDB" id="B7FU40"/>
<dbReference type="KEGG" id="pti:PHATRDRAFT_33874"/>
<dbReference type="PRINTS" id="PR00180">
    <property type="entry name" value="CRETINALDHBP"/>
</dbReference>
<protein>
    <recommendedName>
        <fullName evidence="1">CRAL-TRIO domain-containing protein</fullName>
    </recommendedName>
</protein>
<keyword evidence="3" id="KW-1185">Reference proteome</keyword>
<dbReference type="InterPro" id="IPR001251">
    <property type="entry name" value="CRAL-TRIO_dom"/>
</dbReference>
<gene>
    <name evidence="2" type="ORF">PHATRDRAFT_33874</name>
</gene>
<dbReference type="GeneID" id="7197887"/>
<evidence type="ECO:0000259" key="1">
    <source>
        <dbReference type="SMART" id="SM00516"/>
    </source>
</evidence>
<dbReference type="OrthoDB" id="75724at2759"/>